<gene>
    <name evidence="1" type="ORF">RF683_00530</name>
</gene>
<dbReference type="InterPro" id="IPR045571">
    <property type="entry name" value="DUF5907"/>
</dbReference>
<evidence type="ECO:0000313" key="1">
    <source>
        <dbReference type="EMBL" id="WMW77963.1"/>
    </source>
</evidence>
<dbReference type="RefSeq" id="WP_309532290.1">
    <property type="nucleotide sequence ID" value="NZ_CP133721.1"/>
</dbReference>
<sequence>MRKLFYFLVFSTSFFYAQTSGITYQAVIYYPSGQNVPGVNIQNSPMANKPVCLQFALLDNLSQVEYQETIQTTTDAYGMVNLVIGSGNQTGGYASSFNAVVWNTTNKSLKVELDASGSCQQFMLLSNNPLSSVPFAFASVTANNVSGVVAVQNGGTGATNATDAKINLGLGNVDNTSDLNKPISTATQTALDTKENTANKSTTTTLGTSDVLFPTQNAVKTYVDTQVASATIPDATSTTKGKIQLSGDLGGTAASPTVPGLATKENTITAGTTAQYYRGDKTWQTLDKTAVGLGNVDNTSDLNKPISTATQTALDTKENTANKSTTTTLGTSDVLFPTQNAVKTYVDTQVAAATIPDATSTTKGKIQLSGDLGGTAASPTVPGLATKENTITAGTTAQYYRGDKTWQTLDKTAVGLGNVDNTSDLNKPISTATQTALDTKENTANKSTTTTLGTSDVLFPTQNAVKTYVDTQVAAATIPDATSTTKGKIQLSGDLGGTAASPTVPGLATKENTITAGTTAQYYRGDKTWQTLDKTAVGLGNVDNTSDLNKPISTATQTALDTKENTANKSTTTTLGTSDVLFPTQNAVKTYVDTQVAAATIPDATSTTKGKIQLSGDLGGTAASPTVPGLATKENTITAGTTAQYYRGDKTWQTLDKTAVGLGNVDNTSDLNKPISTATQTALNTKEDIANKSIDVTIDGASDVKYPSVKATKDYVDSQIAAGVVDATPTVKGKVQLSGDLTGSAASPSVAAGAITTAKLANDAVTSAKITDGTIVVGDLADDAVETAKIKNANVTTAKLADNAVTTAKITDANVTDAKLDKSNIPLSGFAAAAAAVDLGSNKLTNVTDPTSAQDAATKNYVDTSISTNATPDATPTVKGKVQLSGDLTGSAASPSVAAGAITTAKLANDAVTSAKITDGTIVVGDLADDAVETAKIKDANVTTAKLADNAVTTAKITDANVTDAKLDKSNIPLSGFAAAAAAVDLGSNKLTNVTDPTSAQDAATKNYVDTSISTNATPDATPTVKGKVQLSGDLTGSAASPSVAAGAITTAKLANDAVTSAKITDGTIVVGDLADDAVETAKIKNANVTTAKLADNAVTTAKIADANVTDAKLDKSNIPLSGFAAAAAAVDLGSNKLTNVTDPTSAQDAATKNYVDTSISTNATPDATPTVKGKVQLSGDLTGSAASPSVAAGAITTAKLANDAVTSAKITDGTIVVGDLADDAVETAKIKDANVTTAKLTDNAVTTAKIADANVTDAKLDKSNIPLSGFAAAAAAVDLGSNKLTNVTDPTSAQDAATKNYVDTKASDITTLADGKIYVGNASNEATEVTPTGDVTMTNAGVTAIGTGKVTSLKILDGTIAVTDIANDAVETAKIKDANVTTAKIANDAITTTKITDANVTYAKIQNVSATDKVLGRVSTGAGTIEEIATTGTGNVVRATSPTLVTPNLGTPSNLVLTNATGLPLTTGITGILPEANGGTGSSTKNFVDLTTDQTIAGVKTFSGSSTIVNQNLTVNAAGTTGQGIILSDDGDIVDNNDGAATFRFTGGVKINNGNGSAGTTTKITLANNGNITASGGVTGSQLTSTVAIGTAPLVVTSTTPVANLNIGGNAATATKLATTKNINGVAFDGSADITIAAAAGTLTGTTLASNVVSSSLTSVGTITTGTWNGTTIAIANGGTGQTTKTAAFDALSPMTTSGDIIYGGTSGTGTRLAKGTDGQVLTLSSGVPTWSSGVSTITSKTASYTLTISDNYVIASSGSGITFTLPTAVGNTGKEFTIKNISSNVVTIATTSSQKIVVDAANNTATSATLGIEASNNWIRVISDGTQWIAFRSLF</sequence>
<dbReference type="Proteomes" id="UP001180481">
    <property type="component" value="Chromosome"/>
</dbReference>
<organism evidence="1 2">
    <name type="scientific">Flavobacterium nakdongensis</name>
    <dbReference type="NCBI Taxonomy" id="3073563"/>
    <lineage>
        <taxon>Bacteria</taxon>
        <taxon>Pseudomonadati</taxon>
        <taxon>Bacteroidota</taxon>
        <taxon>Flavobacteriia</taxon>
        <taxon>Flavobacteriales</taxon>
        <taxon>Flavobacteriaceae</taxon>
        <taxon>Flavobacterium</taxon>
    </lineage>
</organism>
<proteinExistence type="predicted"/>
<keyword evidence="2" id="KW-1185">Reference proteome</keyword>
<accession>A0ABY9R9Q7</accession>
<protein>
    <submittedName>
        <fullName evidence="1">Uncharacterized protein</fullName>
    </submittedName>
</protein>
<evidence type="ECO:0000313" key="2">
    <source>
        <dbReference type="Proteomes" id="UP001180481"/>
    </source>
</evidence>
<reference evidence="1" key="1">
    <citation type="submission" date="2023-09" db="EMBL/GenBank/DDBJ databases">
        <title>Flavobacterium sp. 20NA77.7 isolated from freshwater.</title>
        <authorList>
            <person name="Le V."/>
            <person name="Ko S.-R."/>
            <person name="Ahn C.-Y."/>
            <person name="Oh H.-M."/>
        </authorList>
    </citation>
    <scope>NUCLEOTIDE SEQUENCE</scope>
    <source>
        <strain evidence="1">20NA77.7</strain>
    </source>
</reference>
<dbReference type="Pfam" id="PF19264">
    <property type="entry name" value="DUF5907"/>
    <property type="match status" value="9"/>
</dbReference>
<dbReference type="EMBL" id="CP133721">
    <property type="protein sequence ID" value="WMW77963.1"/>
    <property type="molecule type" value="Genomic_DNA"/>
</dbReference>
<name>A0ABY9R9Q7_9FLAO</name>